<accession>A0A250XSA5</accession>
<evidence type="ECO:0000313" key="1">
    <source>
        <dbReference type="EMBL" id="GAX85812.1"/>
    </source>
</evidence>
<dbReference type="EMBL" id="BEGY01000194">
    <property type="protein sequence ID" value="GAX85812.1"/>
    <property type="molecule type" value="Genomic_DNA"/>
</dbReference>
<dbReference type="Proteomes" id="UP000232323">
    <property type="component" value="Unassembled WGS sequence"/>
</dbReference>
<keyword evidence="2" id="KW-1185">Reference proteome</keyword>
<protein>
    <submittedName>
        <fullName evidence="1">Uncharacterized protein</fullName>
    </submittedName>
</protein>
<reference evidence="1 2" key="1">
    <citation type="submission" date="2017-08" db="EMBL/GenBank/DDBJ databases">
        <title>Acidophilic green algal genome provides insights into adaptation to an acidic environment.</title>
        <authorList>
            <person name="Hirooka S."/>
            <person name="Hirose Y."/>
            <person name="Kanesaki Y."/>
            <person name="Higuchi S."/>
            <person name="Fujiwara T."/>
            <person name="Onuma R."/>
            <person name="Era A."/>
            <person name="Ohbayashi R."/>
            <person name="Uzuka A."/>
            <person name="Nozaki H."/>
            <person name="Yoshikawa H."/>
            <person name="Miyagishima S.Y."/>
        </authorList>
    </citation>
    <scope>NUCLEOTIDE SEQUENCE [LARGE SCALE GENOMIC DNA]</scope>
    <source>
        <strain evidence="1 2">NIES-2499</strain>
    </source>
</reference>
<proteinExistence type="predicted"/>
<evidence type="ECO:0000313" key="2">
    <source>
        <dbReference type="Proteomes" id="UP000232323"/>
    </source>
</evidence>
<gene>
    <name evidence="1" type="ORF">CEUSTIGMA_g13227.t1</name>
</gene>
<name>A0A250XSA5_9CHLO</name>
<comment type="caution">
    <text evidence="1">The sequence shown here is derived from an EMBL/GenBank/DDBJ whole genome shotgun (WGS) entry which is preliminary data.</text>
</comment>
<organism evidence="1 2">
    <name type="scientific">Chlamydomonas eustigma</name>
    <dbReference type="NCBI Taxonomy" id="1157962"/>
    <lineage>
        <taxon>Eukaryota</taxon>
        <taxon>Viridiplantae</taxon>
        <taxon>Chlorophyta</taxon>
        <taxon>core chlorophytes</taxon>
        <taxon>Chlorophyceae</taxon>
        <taxon>CS clade</taxon>
        <taxon>Chlamydomonadales</taxon>
        <taxon>Chlamydomonadaceae</taxon>
        <taxon>Chlamydomonas</taxon>
    </lineage>
</organism>
<sequence>MSPAEAFRYLKSRRHAVFLAMITPSTHEQPEHLSDFPAAHEDDMELDQVPELTSTRHCPHDDTPALANEELLVWLKGVPKSRDGLAEGLQINRPSLATNSVQKTSSLERVHVSISIHSQVRPGASNPADPLSRIHAEAAVLLALTVSEFNRTC</sequence>
<dbReference type="AlphaFoldDB" id="A0A250XSA5"/>